<organism evidence="2 3">
    <name type="scientific">Ananas comosus</name>
    <name type="common">Pineapple</name>
    <name type="synonym">Ananas ananas</name>
    <dbReference type="NCBI Taxonomy" id="4615"/>
    <lineage>
        <taxon>Eukaryota</taxon>
        <taxon>Viridiplantae</taxon>
        <taxon>Streptophyta</taxon>
        <taxon>Embryophyta</taxon>
        <taxon>Tracheophyta</taxon>
        <taxon>Spermatophyta</taxon>
        <taxon>Magnoliopsida</taxon>
        <taxon>Liliopsida</taxon>
        <taxon>Poales</taxon>
        <taxon>Bromeliaceae</taxon>
        <taxon>Bromelioideae</taxon>
        <taxon>Ananas</taxon>
    </lineage>
</organism>
<dbReference type="Proteomes" id="UP000092600">
    <property type="component" value="Unassembled WGS sequence"/>
</dbReference>
<name>A0A199VN17_ANACO</name>
<reference evidence="2 3" key="1">
    <citation type="journal article" date="2016" name="DNA Res.">
        <title>The draft genome of MD-2 pineapple using hybrid error correction of long reads.</title>
        <authorList>
            <person name="Redwan R.M."/>
            <person name="Saidin A."/>
            <person name="Kumar S.V."/>
        </authorList>
    </citation>
    <scope>NUCLEOTIDE SEQUENCE [LARGE SCALE GENOMIC DNA]</scope>
    <source>
        <strain evidence="3">cv. MD2</strain>
        <tissue evidence="2">Leaf</tissue>
    </source>
</reference>
<evidence type="ECO:0000256" key="1">
    <source>
        <dbReference type="SAM" id="MobiDB-lite"/>
    </source>
</evidence>
<proteinExistence type="predicted"/>
<feature type="region of interest" description="Disordered" evidence="1">
    <location>
        <begin position="49"/>
        <end position="70"/>
    </location>
</feature>
<sequence>MIGKEAKDLMFQVRMSVGVERRIYRANPASTPCFRRLKFSASCRLPSIRSGASSGGCCRLRRPNSSRHRQ</sequence>
<feature type="compositionally biased region" description="Basic residues" evidence="1">
    <location>
        <begin position="59"/>
        <end position="70"/>
    </location>
</feature>
<dbReference type="EMBL" id="LSRQ01001366">
    <property type="protein sequence ID" value="OAY78110.1"/>
    <property type="molecule type" value="Genomic_DNA"/>
</dbReference>
<dbReference type="AlphaFoldDB" id="A0A199VN17"/>
<evidence type="ECO:0000313" key="2">
    <source>
        <dbReference type="EMBL" id="OAY78110.1"/>
    </source>
</evidence>
<gene>
    <name evidence="2" type="ORF">ACMD2_06992</name>
</gene>
<evidence type="ECO:0000313" key="3">
    <source>
        <dbReference type="Proteomes" id="UP000092600"/>
    </source>
</evidence>
<comment type="caution">
    <text evidence="2">The sequence shown here is derived from an EMBL/GenBank/DDBJ whole genome shotgun (WGS) entry which is preliminary data.</text>
</comment>
<accession>A0A199VN17</accession>
<protein>
    <submittedName>
        <fullName evidence="2">Uncharacterized protein</fullName>
    </submittedName>
</protein>